<name>A0A7V3RF48_9BACT</name>
<dbReference type="InterPro" id="IPR038078">
    <property type="entry name" value="PhoU-like_sf"/>
</dbReference>
<dbReference type="InterPro" id="IPR018445">
    <property type="entry name" value="Put_Phosphate_transp_reg"/>
</dbReference>
<dbReference type="EMBL" id="DTPE01000197">
    <property type="protein sequence ID" value="HGE75456.1"/>
    <property type="molecule type" value="Genomic_DNA"/>
</dbReference>
<evidence type="ECO:0000256" key="1">
    <source>
        <dbReference type="ARBA" id="ARBA00008591"/>
    </source>
</evidence>
<organism evidence="2">
    <name type="scientific">Mesoaciditoga lauensis</name>
    <dbReference type="NCBI Taxonomy" id="1495039"/>
    <lineage>
        <taxon>Bacteria</taxon>
        <taxon>Thermotogati</taxon>
        <taxon>Thermotogota</taxon>
        <taxon>Thermotogae</taxon>
        <taxon>Mesoaciditogales</taxon>
        <taxon>Mesoaciditogaceae</taxon>
        <taxon>Mesoaciditoga</taxon>
    </lineage>
</organism>
<comment type="similarity">
    <text evidence="1">Belongs to the UPF0111 family.</text>
</comment>
<proteinExistence type="inferred from homology"/>
<dbReference type="AlphaFoldDB" id="A0A7V3RF48"/>
<protein>
    <submittedName>
        <fullName evidence="2">TIGR00153 family protein</fullName>
    </submittedName>
</protein>
<dbReference type="NCBIfam" id="TIGR00153">
    <property type="entry name" value="TIGR00153 family protein"/>
    <property type="match status" value="1"/>
</dbReference>
<dbReference type="PANTHER" id="PTHR36536:SF3">
    <property type="entry name" value="UPF0111 PROTEIN HI_1603"/>
    <property type="match status" value="1"/>
</dbReference>
<dbReference type="PANTHER" id="PTHR36536">
    <property type="entry name" value="UPF0111 PROTEIN HI_1603"/>
    <property type="match status" value="1"/>
</dbReference>
<dbReference type="InterPro" id="IPR002727">
    <property type="entry name" value="DUF47"/>
</dbReference>
<accession>A0A7V3RF48</accession>
<reference evidence="2" key="1">
    <citation type="journal article" date="2020" name="mSystems">
        <title>Genome- and Community-Level Interaction Insights into Carbon Utilization and Element Cycling Functions of Hydrothermarchaeota in Hydrothermal Sediment.</title>
        <authorList>
            <person name="Zhou Z."/>
            <person name="Liu Y."/>
            <person name="Xu W."/>
            <person name="Pan J."/>
            <person name="Luo Z.H."/>
            <person name="Li M."/>
        </authorList>
    </citation>
    <scope>NUCLEOTIDE SEQUENCE [LARGE SCALE GENOMIC DNA]</scope>
    <source>
        <strain evidence="2">SpSt-966</strain>
    </source>
</reference>
<evidence type="ECO:0000313" key="2">
    <source>
        <dbReference type="EMBL" id="HGE75456.1"/>
    </source>
</evidence>
<dbReference type="Pfam" id="PF01865">
    <property type="entry name" value="PhoU_div"/>
    <property type="match status" value="1"/>
</dbReference>
<dbReference type="Gene3D" id="1.20.58.220">
    <property type="entry name" value="Phosphate transport system protein phou homolog 2, domain 2"/>
    <property type="match status" value="1"/>
</dbReference>
<sequence length="212" mass="24110">MSLLFGKKENEVIKAFDDHLQMVGKVIDETFKLIKSPCDESCDEIVKNVRQFESEADSIRRNAETMMYSGAFLAQSRGDMLGLIEAVDKVANKAETVADVIYLQNLKIPDSLNEKFIKEYECSIEAFKALYVSVENLFEDVEKSKNAVLEVERWENTGDGIERNLIRDVFNLNIELAKRIQLRELALQIGDIADRAEDASDRIEIVILKLNA</sequence>
<comment type="caution">
    <text evidence="2">The sequence shown here is derived from an EMBL/GenBank/DDBJ whole genome shotgun (WGS) entry which is preliminary data.</text>
</comment>
<gene>
    <name evidence="2" type="ORF">ENX73_04955</name>
</gene>